<dbReference type="VEuPathDB" id="FungiDB:MYCFIDRAFT_205210"/>
<evidence type="ECO:0000313" key="1">
    <source>
        <dbReference type="EMBL" id="EME78931.1"/>
    </source>
</evidence>
<dbReference type="Proteomes" id="UP000016932">
    <property type="component" value="Unassembled WGS sequence"/>
</dbReference>
<protein>
    <submittedName>
        <fullName evidence="1">Uncharacterized protein</fullName>
    </submittedName>
</protein>
<dbReference type="AlphaFoldDB" id="M3A2Z1"/>
<name>M3A2Z1_PSEFD</name>
<reference evidence="1 2" key="1">
    <citation type="journal article" date="2012" name="PLoS Pathog.">
        <title>Diverse lifestyles and strategies of plant pathogenesis encoded in the genomes of eighteen Dothideomycetes fungi.</title>
        <authorList>
            <person name="Ohm R.A."/>
            <person name="Feau N."/>
            <person name="Henrissat B."/>
            <person name="Schoch C.L."/>
            <person name="Horwitz B.A."/>
            <person name="Barry K.W."/>
            <person name="Condon B.J."/>
            <person name="Copeland A.C."/>
            <person name="Dhillon B."/>
            <person name="Glaser F."/>
            <person name="Hesse C.N."/>
            <person name="Kosti I."/>
            <person name="LaButti K."/>
            <person name="Lindquist E.A."/>
            <person name="Lucas S."/>
            <person name="Salamov A.A."/>
            <person name="Bradshaw R.E."/>
            <person name="Ciuffetti L."/>
            <person name="Hamelin R.C."/>
            <person name="Kema G.H.J."/>
            <person name="Lawrence C."/>
            <person name="Scott J.A."/>
            <person name="Spatafora J.W."/>
            <person name="Turgeon B.G."/>
            <person name="de Wit P.J.G.M."/>
            <person name="Zhong S."/>
            <person name="Goodwin S.B."/>
            <person name="Grigoriev I.V."/>
        </authorList>
    </citation>
    <scope>NUCLEOTIDE SEQUENCE [LARGE SCALE GENOMIC DNA]</scope>
    <source>
        <strain evidence="1 2">CIRAD86</strain>
    </source>
</reference>
<dbReference type="EMBL" id="KB446563">
    <property type="protein sequence ID" value="EME78931.1"/>
    <property type="molecule type" value="Genomic_DNA"/>
</dbReference>
<proteinExistence type="predicted"/>
<dbReference type="RefSeq" id="XP_007931173.1">
    <property type="nucleotide sequence ID" value="XM_007932982.1"/>
</dbReference>
<sequence>MSGSGPSQWQWHQQFGQWCYFDRATQQYLLQDGRRFAIRNQQPSRPWVQEAVAAYRLRQSVLEQYLRRKFPEREYGRRGFAIELWRTLLLLPSSR</sequence>
<accession>M3A2Z1</accession>
<dbReference type="KEGG" id="pfj:MYCFIDRAFT_205210"/>
<gene>
    <name evidence="1" type="ORF">MYCFIDRAFT_205210</name>
</gene>
<keyword evidence="2" id="KW-1185">Reference proteome</keyword>
<dbReference type="OrthoDB" id="3941387at2759"/>
<organism evidence="1 2">
    <name type="scientific">Pseudocercospora fijiensis (strain CIRAD86)</name>
    <name type="common">Black leaf streak disease fungus</name>
    <name type="synonym">Mycosphaerella fijiensis</name>
    <dbReference type="NCBI Taxonomy" id="383855"/>
    <lineage>
        <taxon>Eukaryota</taxon>
        <taxon>Fungi</taxon>
        <taxon>Dikarya</taxon>
        <taxon>Ascomycota</taxon>
        <taxon>Pezizomycotina</taxon>
        <taxon>Dothideomycetes</taxon>
        <taxon>Dothideomycetidae</taxon>
        <taxon>Mycosphaerellales</taxon>
        <taxon>Mycosphaerellaceae</taxon>
        <taxon>Pseudocercospora</taxon>
    </lineage>
</organism>
<evidence type="ECO:0000313" key="2">
    <source>
        <dbReference type="Proteomes" id="UP000016932"/>
    </source>
</evidence>
<dbReference type="GeneID" id="19336367"/>
<dbReference type="HOGENOM" id="CLU_2373693_0_0_1"/>